<evidence type="ECO:0000313" key="3">
    <source>
        <dbReference type="Proteomes" id="UP000298588"/>
    </source>
</evidence>
<feature type="compositionally biased region" description="Low complexity" evidence="1">
    <location>
        <begin position="84"/>
        <end position="96"/>
    </location>
</feature>
<protein>
    <submittedName>
        <fullName evidence="2">Transcriptional regulator</fullName>
    </submittedName>
</protein>
<dbReference type="Proteomes" id="UP000298588">
    <property type="component" value="Chromosome"/>
</dbReference>
<evidence type="ECO:0000313" key="2">
    <source>
        <dbReference type="EMBL" id="QCK85666.1"/>
    </source>
</evidence>
<feature type="region of interest" description="Disordered" evidence="1">
    <location>
        <begin position="69"/>
        <end position="96"/>
    </location>
</feature>
<reference evidence="2 3" key="1">
    <citation type="submission" date="2019-04" db="EMBL/GenBank/DDBJ databases">
        <title>Phreatobacter aquaticus sp. nov.</title>
        <authorList>
            <person name="Choi A."/>
            <person name="Baek K."/>
        </authorList>
    </citation>
    <scope>NUCLEOTIDE SEQUENCE [LARGE SCALE GENOMIC DNA]</scope>
    <source>
        <strain evidence="2 3">NMCR1094</strain>
    </source>
</reference>
<name>A0A4D7QK32_9HYPH</name>
<accession>A0A4D7QK32</accession>
<keyword evidence="3" id="KW-1185">Reference proteome</keyword>
<evidence type="ECO:0000256" key="1">
    <source>
        <dbReference type="SAM" id="MobiDB-lite"/>
    </source>
</evidence>
<dbReference type="RefSeq" id="WP_137099000.1">
    <property type="nucleotide sequence ID" value="NZ_CP039865.1"/>
</dbReference>
<dbReference type="EMBL" id="CP039865">
    <property type="protein sequence ID" value="QCK85666.1"/>
    <property type="molecule type" value="Genomic_DNA"/>
</dbReference>
<gene>
    <name evidence="2" type="ORF">E8L99_07750</name>
</gene>
<dbReference type="KEGG" id="paqt:E8L99_07750"/>
<organism evidence="2 3">
    <name type="scientific">Phreatobacter aquaticus</name>
    <dbReference type="NCBI Taxonomy" id="2570229"/>
    <lineage>
        <taxon>Bacteria</taxon>
        <taxon>Pseudomonadati</taxon>
        <taxon>Pseudomonadota</taxon>
        <taxon>Alphaproteobacteria</taxon>
        <taxon>Hyphomicrobiales</taxon>
        <taxon>Phreatobacteraceae</taxon>
        <taxon>Phreatobacter</taxon>
    </lineage>
</organism>
<dbReference type="AlphaFoldDB" id="A0A4D7QK32"/>
<proteinExistence type="predicted"/>
<sequence>MVYRGLSLEEIKQKASSSFDTIEQRKKDNAKSFAAQQTARNAVNTNMMRLRALREAKEAADAEIAAEQKALAAAAKPKPKPRAAAKTAKAPKIAAE</sequence>